<evidence type="ECO:0000313" key="1">
    <source>
        <dbReference type="EMBL" id="CAB4123677.1"/>
    </source>
</evidence>
<gene>
    <name evidence="1" type="ORF">UFOVP46_72</name>
</gene>
<organism evidence="1">
    <name type="scientific">uncultured Caudovirales phage</name>
    <dbReference type="NCBI Taxonomy" id="2100421"/>
    <lineage>
        <taxon>Viruses</taxon>
        <taxon>Duplodnaviria</taxon>
        <taxon>Heunggongvirae</taxon>
        <taxon>Uroviricota</taxon>
        <taxon>Caudoviricetes</taxon>
        <taxon>Peduoviridae</taxon>
        <taxon>Maltschvirus</taxon>
        <taxon>Maltschvirus maltsch</taxon>
    </lineage>
</organism>
<accession>A0A6J5KRZ3</accession>
<reference evidence="1" key="1">
    <citation type="submission" date="2020-04" db="EMBL/GenBank/DDBJ databases">
        <authorList>
            <person name="Chiriac C."/>
            <person name="Salcher M."/>
            <person name="Ghai R."/>
            <person name="Kavagutti S V."/>
        </authorList>
    </citation>
    <scope>NUCLEOTIDE SEQUENCE</scope>
</reference>
<dbReference type="EMBL" id="LR796174">
    <property type="protein sequence ID" value="CAB4123677.1"/>
    <property type="molecule type" value="Genomic_DNA"/>
</dbReference>
<name>A0A6J5KRZ3_9CAUD</name>
<sequence>MDGADSLIQMGQQARMIENITTHKSARKLAGLAVKHATSGLMSHADGNFDGAAAHAAQAAAHLKDAARLHVSTIGGETPSAQILDAAHLGGAQQLQQSYVDSVNEGKKNGR</sequence>
<proteinExistence type="predicted"/>
<protein>
    <submittedName>
        <fullName evidence="1">Uncharacterized protein</fullName>
    </submittedName>
</protein>